<protein>
    <submittedName>
        <fullName evidence="1">Uncharacterized protein</fullName>
    </submittedName>
</protein>
<dbReference type="EMBL" id="BKCJ010244142">
    <property type="protein sequence ID" value="GEZ13197.1"/>
    <property type="molecule type" value="Genomic_DNA"/>
</dbReference>
<name>A0A699I6F5_TANCI</name>
<sequence>MAAATLAVILATQPPQQHPKGVRLIFIDATGVFDCGLTAATTKGAFVLSRTPTGCVGFTADPEKLALGLAPGGIHLGGSHHHRMRLGGSHHQGCICFVRKHHRLGYLFWFSSNSSKIRGLVWVSSNKIRVLLVFKNSKGRGLAAGALVDVVITDLGAFGNHHTKLGIQDRRNYRAD</sequence>
<proteinExistence type="predicted"/>
<evidence type="ECO:0000313" key="1">
    <source>
        <dbReference type="EMBL" id="GEZ13197.1"/>
    </source>
</evidence>
<reference evidence="1" key="1">
    <citation type="journal article" date="2019" name="Sci. Rep.">
        <title>Draft genome of Tanacetum cinerariifolium, the natural source of mosquito coil.</title>
        <authorList>
            <person name="Yamashiro T."/>
            <person name="Shiraishi A."/>
            <person name="Satake H."/>
            <person name="Nakayama K."/>
        </authorList>
    </citation>
    <scope>NUCLEOTIDE SEQUENCE</scope>
</reference>
<comment type="caution">
    <text evidence="1">The sequence shown here is derived from an EMBL/GenBank/DDBJ whole genome shotgun (WGS) entry which is preliminary data.</text>
</comment>
<dbReference type="AlphaFoldDB" id="A0A699I6F5"/>
<organism evidence="1">
    <name type="scientific">Tanacetum cinerariifolium</name>
    <name type="common">Dalmatian daisy</name>
    <name type="synonym">Chrysanthemum cinerariifolium</name>
    <dbReference type="NCBI Taxonomy" id="118510"/>
    <lineage>
        <taxon>Eukaryota</taxon>
        <taxon>Viridiplantae</taxon>
        <taxon>Streptophyta</taxon>
        <taxon>Embryophyta</taxon>
        <taxon>Tracheophyta</taxon>
        <taxon>Spermatophyta</taxon>
        <taxon>Magnoliopsida</taxon>
        <taxon>eudicotyledons</taxon>
        <taxon>Gunneridae</taxon>
        <taxon>Pentapetalae</taxon>
        <taxon>asterids</taxon>
        <taxon>campanulids</taxon>
        <taxon>Asterales</taxon>
        <taxon>Asteraceae</taxon>
        <taxon>Asteroideae</taxon>
        <taxon>Anthemideae</taxon>
        <taxon>Anthemidinae</taxon>
        <taxon>Tanacetum</taxon>
    </lineage>
</organism>
<accession>A0A699I6F5</accession>
<gene>
    <name evidence="1" type="ORF">Tci_485170</name>
</gene>